<dbReference type="Proteomes" id="UP000827092">
    <property type="component" value="Unassembled WGS sequence"/>
</dbReference>
<organism evidence="1 2">
    <name type="scientific">Oedothorax gibbosus</name>
    <dbReference type="NCBI Taxonomy" id="931172"/>
    <lineage>
        <taxon>Eukaryota</taxon>
        <taxon>Metazoa</taxon>
        <taxon>Ecdysozoa</taxon>
        <taxon>Arthropoda</taxon>
        <taxon>Chelicerata</taxon>
        <taxon>Arachnida</taxon>
        <taxon>Araneae</taxon>
        <taxon>Araneomorphae</taxon>
        <taxon>Entelegynae</taxon>
        <taxon>Araneoidea</taxon>
        <taxon>Linyphiidae</taxon>
        <taxon>Erigoninae</taxon>
        <taxon>Oedothorax</taxon>
    </lineage>
</organism>
<accession>A0AAV6UBJ3</accession>
<gene>
    <name evidence="1" type="ORF">JTE90_018234</name>
</gene>
<dbReference type="EMBL" id="JAFNEN010000559">
    <property type="protein sequence ID" value="KAG8180616.1"/>
    <property type="molecule type" value="Genomic_DNA"/>
</dbReference>
<sequence>MLGRWLPSIHISFLMERFQVWSAVRHIQWKPSPFPLLSKGFRAISRSHFGETSENIPISIKKSNIAFRSSHVFFKINSVFHSKSIENKSFVSKQ</sequence>
<reference evidence="1 2" key="1">
    <citation type="journal article" date="2022" name="Nat. Ecol. Evol.">
        <title>A masculinizing supergene underlies an exaggerated male reproductive morph in a spider.</title>
        <authorList>
            <person name="Hendrickx F."/>
            <person name="De Corte Z."/>
            <person name="Sonet G."/>
            <person name="Van Belleghem S.M."/>
            <person name="Kostlbacher S."/>
            <person name="Vangestel C."/>
        </authorList>
    </citation>
    <scope>NUCLEOTIDE SEQUENCE [LARGE SCALE GENOMIC DNA]</scope>
    <source>
        <strain evidence="1">W744_W776</strain>
    </source>
</reference>
<proteinExistence type="predicted"/>
<evidence type="ECO:0000313" key="2">
    <source>
        <dbReference type="Proteomes" id="UP000827092"/>
    </source>
</evidence>
<comment type="caution">
    <text evidence="1">The sequence shown here is derived from an EMBL/GenBank/DDBJ whole genome shotgun (WGS) entry which is preliminary data.</text>
</comment>
<keyword evidence="2" id="KW-1185">Reference proteome</keyword>
<name>A0AAV6UBJ3_9ARAC</name>
<evidence type="ECO:0000313" key="1">
    <source>
        <dbReference type="EMBL" id="KAG8180616.1"/>
    </source>
</evidence>
<protein>
    <submittedName>
        <fullName evidence="1">Uncharacterized protein</fullName>
    </submittedName>
</protein>
<dbReference type="AlphaFoldDB" id="A0AAV6UBJ3"/>